<evidence type="ECO:0000313" key="5">
    <source>
        <dbReference type="Proteomes" id="UP000663940"/>
    </source>
</evidence>
<keyword evidence="1" id="KW-0472">Membrane</keyword>
<evidence type="ECO:0000256" key="1">
    <source>
        <dbReference type="SAM" id="Phobius"/>
    </source>
</evidence>
<reference evidence="2 4" key="1">
    <citation type="submission" date="2019-08" db="EMBL/GenBank/DDBJ databases">
        <title>Comparative genome analysis confer to the adaptation heavy metal polluted environment.</title>
        <authorList>
            <person name="Li Y."/>
        </authorList>
    </citation>
    <scope>NUCLEOTIDE SEQUENCE [LARGE SCALE GENOMIC DNA]</scope>
    <source>
        <strain evidence="2 4">P2</strain>
    </source>
</reference>
<keyword evidence="1" id="KW-1133">Transmembrane helix</keyword>
<name>A0AAE6JJ48_9SPHI</name>
<reference evidence="3 5" key="2">
    <citation type="submission" date="2021-03" db="EMBL/GenBank/DDBJ databases">
        <title>Mucilaginibacter strains isolated from gold and copper mining confer multi heavy-metal resistance.</title>
        <authorList>
            <person name="Li Y."/>
        </authorList>
    </citation>
    <scope>NUCLEOTIDE SEQUENCE [LARGE SCALE GENOMIC DNA]</scope>
    <source>
        <strain evidence="3 5">P2-4</strain>
    </source>
</reference>
<evidence type="ECO:0000313" key="3">
    <source>
        <dbReference type="EMBL" id="QTE51105.1"/>
    </source>
</evidence>
<dbReference type="RefSeq" id="WP_146750355.1">
    <property type="nucleotide sequence ID" value="NZ_CP043451.1"/>
</dbReference>
<evidence type="ECO:0000313" key="4">
    <source>
        <dbReference type="Proteomes" id="UP000250557"/>
    </source>
</evidence>
<proteinExistence type="predicted"/>
<dbReference type="EMBL" id="CP043451">
    <property type="protein sequence ID" value="QEM06368.1"/>
    <property type="molecule type" value="Genomic_DNA"/>
</dbReference>
<dbReference type="EMBL" id="CP071880">
    <property type="protein sequence ID" value="QTE51105.1"/>
    <property type="molecule type" value="Genomic_DNA"/>
</dbReference>
<dbReference type="Proteomes" id="UP000663940">
    <property type="component" value="Chromosome"/>
</dbReference>
<gene>
    <name evidence="2" type="ORF">DIU31_023665</name>
    <name evidence="3" type="ORF">J3L21_03790</name>
</gene>
<feature type="transmembrane region" description="Helical" evidence="1">
    <location>
        <begin position="40"/>
        <end position="61"/>
    </location>
</feature>
<accession>A0AAE6JJ48</accession>
<keyword evidence="1" id="KW-0812">Transmembrane</keyword>
<protein>
    <submittedName>
        <fullName evidence="2">Uncharacterized protein</fullName>
    </submittedName>
</protein>
<organism evidence="2 4">
    <name type="scientific">Mucilaginibacter rubeus</name>
    <dbReference type="NCBI Taxonomy" id="2027860"/>
    <lineage>
        <taxon>Bacteria</taxon>
        <taxon>Pseudomonadati</taxon>
        <taxon>Bacteroidota</taxon>
        <taxon>Sphingobacteriia</taxon>
        <taxon>Sphingobacteriales</taxon>
        <taxon>Sphingobacteriaceae</taxon>
        <taxon>Mucilaginibacter</taxon>
    </lineage>
</organism>
<dbReference type="Proteomes" id="UP000250557">
    <property type="component" value="Chromosome"/>
</dbReference>
<dbReference type="AlphaFoldDB" id="A0AAE6JJ48"/>
<keyword evidence="5" id="KW-1185">Reference proteome</keyword>
<sequence>MIEFVFLNEPDKYFDEGEFIAHLPAVEGEGELLKELSAVLNFQTILGVIGMPFTIVCVIFIG</sequence>
<evidence type="ECO:0000313" key="2">
    <source>
        <dbReference type="EMBL" id="QEM06368.1"/>
    </source>
</evidence>